<accession>K9ANS4</accession>
<dbReference type="PATRIC" id="fig|1229783.3.peg.915"/>
<proteinExistence type="predicted"/>
<gene>
    <name evidence="1" type="ORF">C273_04540</name>
</gene>
<evidence type="ECO:0000313" key="2">
    <source>
        <dbReference type="Proteomes" id="UP000009885"/>
    </source>
</evidence>
<keyword evidence="2" id="KW-1185">Reference proteome</keyword>
<dbReference type="EMBL" id="AMSQ01000005">
    <property type="protein sequence ID" value="EKU49043.1"/>
    <property type="molecule type" value="Genomic_DNA"/>
</dbReference>
<reference evidence="1 2" key="1">
    <citation type="journal article" date="2013" name="Genome Announc.">
        <title>Genome Sequence of Staphylococcus massiliensis Strain S46, Isolated from the Surface of Healthy Human Skin.</title>
        <authorList>
            <person name="Srivastav R."/>
            <person name="Singh A."/>
            <person name="Jangir P.K."/>
            <person name="Kumari C."/>
            <person name="Muduli S."/>
            <person name="Sharma R."/>
        </authorList>
    </citation>
    <scope>NUCLEOTIDE SEQUENCE [LARGE SCALE GENOMIC DNA]</scope>
    <source>
        <strain evidence="1 2">S46</strain>
    </source>
</reference>
<comment type="caution">
    <text evidence="1">The sequence shown here is derived from an EMBL/GenBank/DDBJ whole genome shotgun (WGS) entry which is preliminary data.</text>
</comment>
<organism evidence="1 2">
    <name type="scientific">Staphylococcus massiliensis S46</name>
    <dbReference type="NCBI Taxonomy" id="1229783"/>
    <lineage>
        <taxon>Bacteria</taxon>
        <taxon>Bacillati</taxon>
        <taxon>Bacillota</taxon>
        <taxon>Bacilli</taxon>
        <taxon>Bacillales</taxon>
        <taxon>Staphylococcaceae</taxon>
        <taxon>Staphylococcus</taxon>
    </lineage>
</organism>
<name>K9ANS4_9STAP</name>
<protein>
    <submittedName>
        <fullName evidence="1">Uncharacterized protein</fullName>
    </submittedName>
</protein>
<dbReference type="AlphaFoldDB" id="K9ANS4"/>
<evidence type="ECO:0000313" key="1">
    <source>
        <dbReference type="EMBL" id="EKU49043.1"/>
    </source>
</evidence>
<sequence>MYEIKLKRSISQLMSQPFLVCNMKFDRFGYKVLLNNGLKSLPSYIRLFKDKHETPPKTIGLFKDGQETHQII</sequence>
<dbReference type="Proteomes" id="UP000009885">
    <property type="component" value="Unassembled WGS sequence"/>
</dbReference>